<dbReference type="PANTHER" id="PTHR33567:SF3">
    <property type="entry name" value="CHROMATE ION TRANSPORTER (EUROFUNG)"/>
    <property type="match status" value="1"/>
</dbReference>
<dbReference type="RefSeq" id="WP_173766060.1">
    <property type="nucleotide sequence ID" value="NZ_CP048836.1"/>
</dbReference>
<keyword evidence="3" id="KW-1003">Cell membrane</keyword>
<name>A0A6C1B430_9RHOO</name>
<evidence type="ECO:0000256" key="2">
    <source>
        <dbReference type="ARBA" id="ARBA00005262"/>
    </source>
</evidence>
<gene>
    <name evidence="8" type="primary">chrA</name>
    <name evidence="8" type="ORF">G3580_12735</name>
</gene>
<feature type="transmembrane region" description="Helical" evidence="7">
    <location>
        <begin position="352"/>
        <end position="370"/>
    </location>
</feature>
<dbReference type="KEGG" id="azq:G3580_12735"/>
<feature type="transmembrane region" description="Helical" evidence="7">
    <location>
        <begin position="106"/>
        <end position="131"/>
    </location>
</feature>
<dbReference type="PIRSF" id="PIRSF004810">
    <property type="entry name" value="ChrA"/>
    <property type="match status" value="1"/>
</dbReference>
<evidence type="ECO:0000313" key="9">
    <source>
        <dbReference type="Proteomes" id="UP000501991"/>
    </source>
</evidence>
<feature type="transmembrane region" description="Helical" evidence="7">
    <location>
        <begin position="325"/>
        <end position="345"/>
    </location>
</feature>
<accession>A0A6C1B430</accession>
<keyword evidence="5 7" id="KW-1133">Transmembrane helix</keyword>
<protein>
    <submittedName>
        <fullName evidence="8">Chromate efflux transporter</fullName>
    </submittedName>
</protein>
<keyword evidence="4 7" id="KW-0812">Transmembrane</keyword>
<feature type="transmembrane region" description="Helical" evidence="7">
    <location>
        <begin position="79"/>
        <end position="100"/>
    </location>
</feature>
<evidence type="ECO:0000256" key="5">
    <source>
        <dbReference type="ARBA" id="ARBA00022989"/>
    </source>
</evidence>
<comment type="subcellular location">
    <subcellularLocation>
        <location evidence="1">Cell membrane</location>
        <topology evidence="1">Multi-pass membrane protein</topology>
    </subcellularLocation>
</comment>
<dbReference type="InterPro" id="IPR003370">
    <property type="entry name" value="Chromate_transpt"/>
</dbReference>
<feature type="transmembrane region" description="Helical" evidence="7">
    <location>
        <begin position="259"/>
        <end position="280"/>
    </location>
</feature>
<evidence type="ECO:0000256" key="6">
    <source>
        <dbReference type="ARBA" id="ARBA00023136"/>
    </source>
</evidence>
<feature type="transmembrane region" description="Helical" evidence="7">
    <location>
        <begin position="225"/>
        <end position="244"/>
    </location>
</feature>
<sequence>MNGSAAEVFRVFLKLGLTSFGGPIAHLGYYRKALVERRHWLSEAQYGQLLAICQFLPGPASCQTAYAFGLLRAGWAGGIAAFVAFTLPSALLLAGFASVLPMLSGAIGTAAIHGLKLVACAVVADAVLNMARKLCPDARRRTIAVLAAGATLLAGSAGFQIAVVLAGAVAGLLFCRGAPATGDAPLAVAHGKPAGLALFAVFLGLLMALGWAASPEPTLASVANAFYRSGALVFGGGHVVLPLLQESVVQTGWVSDADFLAGYGAAQAIPGPVFAFSAYLGTIIPSGHGSGLTALVALVCMFLPGLLLVSAALPLWQAISHNPKAARAIAGVNAAVVGLLGAALYDPILTSGVRSGVDLAVALVGFGLLAVWRRSPLWVVLWCVLASVFPALI</sequence>
<dbReference type="InterPro" id="IPR014047">
    <property type="entry name" value="Chr_Tranpt_l_chain"/>
</dbReference>
<reference evidence="8 9" key="1">
    <citation type="submission" date="2020-02" db="EMBL/GenBank/DDBJ databases">
        <title>Nitrogenibacter mangrovi gen. nov., sp. nov. isolated from mangrove sediment, a denitrifying betaproteobacterium.</title>
        <authorList>
            <person name="Liao H."/>
            <person name="Tian Y."/>
        </authorList>
    </citation>
    <scope>NUCLEOTIDE SEQUENCE [LARGE SCALE GENOMIC DNA]</scope>
    <source>
        <strain evidence="8 9">M9-3-2</strain>
    </source>
</reference>
<proteinExistence type="inferred from homology"/>
<evidence type="ECO:0000313" key="8">
    <source>
        <dbReference type="EMBL" id="QID18421.1"/>
    </source>
</evidence>
<dbReference type="PANTHER" id="PTHR33567">
    <property type="entry name" value="CHROMATE ION TRANSPORTER (EUROFUNG)"/>
    <property type="match status" value="1"/>
</dbReference>
<dbReference type="NCBIfam" id="TIGR00937">
    <property type="entry name" value="2A51"/>
    <property type="match status" value="1"/>
</dbReference>
<dbReference type="Proteomes" id="UP000501991">
    <property type="component" value="Chromosome"/>
</dbReference>
<evidence type="ECO:0000256" key="3">
    <source>
        <dbReference type="ARBA" id="ARBA00022475"/>
    </source>
</evidence>
<dbReference type="EMBL" id="CP048836">
    <property type="protein sequence ID" value="QID18421.1"/>
    <property type="molecule type" value="Genomic_DNA"/>
</dbReference>
<evidence type="ECO:0000256" key="7">
    <source>
        <dbReference type="SAM" id="Phobius"/>
    </source>
</evidence>
<keyword evidence="9" id="KW-1185">Reference proteome</keyword>
<evidence type="ECO:0000256" key="1">
    <source>
        <dbReference type="ARBA" id="ARBA00004651"/>
    </source>
</evidence>
<evidence type="ECO:0000256" key="4">
    <source>
        <dbReference type="ARBA" id="ARBA00022692"/>
    </source>
</evidence>
<dbReference type="GO" id="GO:0005886">
    <property type="term" value="C:plasma membrane"/>
    <property type="evidence" value="ECO:0007669"/>
    <property type="project" value="UniProtKB-SubCell"/>
</dbReference>
<dbReference type="Pfam" id="PF02417">
    <property type="entry name" value="Chromate_transp"/>
    <property type="match status" value="2"/>
</dbReference>
<organism evidence="8 9">
    <name type="scientific">Nitrogeniibacter mangrovi</name>
    <dbReference type="NCBI Taxonomy" id="2016596"/>
    <lineage>
        <taxon>Bacteria</taxon>
        <taxon>Pseudomonadati</taxon>
        <taxon>Pseudomonadota</taxon>
        <taxon>Betaproteobacteria</taxon>
        <taxon>Rhodocyclales</taxon>
        <taxon>Zoogloeaceae</taxon>
        <taxon>Nitrogeniibacter</taxon>
    </lineage>
</organism>
<feature type="transmembrane region" description="Helical" evidence="7">
    <location>
        <begin position="143"/>
        <end position="174"/>
    </location>
</feature>
<dbReference type="GO" id="GO:0015109">
    <property type="term" value="F:chromate transmembrane transporter activity"/>
    <property type="evidence" value="ECO:0007669"/>
    <property type="project" value="InterPro"/>
</dbReference>
<comment type="similarity">
    <text evidence="2">Belongs to the chromate ion transporter (CHR) (TC 2.A.51) family.</text>
</comment>
<dbReference type="AlphaFoldDB" id="A0A6C1B430"/>
<feature type="transmembrane region" description="Helical" evidence="7">
    <location>
        <begin position="292"/>
        <end position="313"/>
    </location>
</feature>
<keyword evidence="6 7" id="KW-0472">Membrane</keyword>
<feature type="transmembrane region" description="Helical" evidence="7">
    <location>
        <begin position="376"/>
        <end position="392"/>
    </location>
</feature>
<feature type="transmembrane region" description="Helical" evidence="7">
    <location>
        <begin position="194"/>
        <end position="213"/>
    </location>
</feature>